<dbReference type="InterPro" id="IPR029063">
    <property type="entry name" value="SAM-dependent_MTases_sf"/>
</dbReference>
<evidence type="ECO:0000256" key="1">
    <source>
        <dbReference type="SAM" id="MobiDB-lite"/>
    </source>
</evidence>
<dbReference type="Pfam" id="PF10294">
    <property type="entry name" value="Methyltransf_16"/>
    <property type="match status" value="1"/>
</dbReference>
<feature type="compositionally biased region" description="Basic and acidic residues" evidence="1">
    <location>
        <begin position="103"/>
        <end position="120"/>
    </location>
</feature>
<feature type="region of interest" description="Disordered" evidence="1">
    <location>
        <begin position="97"/>
        <end position="125"/>
    </location>
</feature>
<protein>
    <recommendedName>
        <fullName evidence="3">Calmodulin-lysine N-methyltransferase</fullName>
    </recommendedName>
</protein>
<reference evidence="2" key="1">
    <citation type="submission" date="2021-01" db="EMBL/GenBank/DDBJ databases">
        <authorList>
            <person name="Corre E."/>
            <person name="Pelletier E."/>
            <person name="Niang G."/>
            <person name="Scheremetjew M."/>
            <person name="Finn R."/>
            <person name="Kale V."/>
            <person name="Holt S."/>
            <person name="Cochrane G."/>
            <person name="Meng A."/>
            <person name="Brown T."/>
            <person name="Cohen L."/>
        </authorList>
    </citation>
    <scope>NUCLEOTIDE SEQUENCE</scope>
    <source>
        <strain evidence="2">MM31A-1</strain>
    </source>
</reference>
<dbReference type="PANTHER" id="PTHR14614">
    <property type="entry name" value="HEPATOCELLULAR CARCINOMA-ASSOCIATED ANTIGEN"/>
    <property type="match status" value="1"/>
</dbReference>
<gene>
    <name evidence="2" type="ORF">CDEB00056_LOCUS12524</name>
</gene>
<proteinExistence type="predicted"/>
<dbReference type="PANTHER" id="PTHR14614:SF130">
    <property type="entry name" value="PROTEIN-LYSINE N-METHYLTRANSFERASE EEF2KMT"/>
    <property type="match status" value="1"/>
</dbReference>
<name>A0A7S3VAS4_9STRA</name>
<organism evidence="2">
    <name type="scientific">Chaetoceros debilis</name>
    <dbReference type="NCBI Taxonomy" id="122233"/>
    <lineage>
        <taxon>Eukaryota</taxon>
        <taxon>Sar</taxon>
        <taxon>Stramenopiles</taxon>
        <taxon>Ochrophyta</taxon>
        <taxon>Bacillariophyta</taxon>
        <taxon>Coscinodiscophyceae</taxon>
        <taxon>Chaetocerotophycidae</taxon>
        <taxon>Chaetocerotales</taxon>
        <taxon>Chaetocerotaceae</taxon>
        <taxon>Chaetoceros</taxon>
    </lineage>
</organism>
<feature type="compositionally biased region" description="Acidic residues" evidence="1">
    <location>
        <begin position="55"/>
        <end position="64"/>
    </location>
</feature>
<sequence length="398" mass="43707">MGKRQRSVQLKVPEGAEAGDSLTCVIQGAEMDIAIPHGTKVGDILQIQLGFDEGHGEDDSEDEGAGTPENESSGVTKVPLHESIGFALDIHTCVPGADVQKTGGDKDGNGNSDNKEDGSDGTHAMPWPAGMHMVKEVTSPSLSDIIRGKRNIVELGSGSGVVGLAVAALIAFQQSERKAKKAKVDTTDSKDLDSKKQITVTLTDFPSSLPLLKHNVAVNHDKLSSFNNRKEVNICEKALIWGINVENSEPITDKDNEIVDLILGSDLLYNAKPETYKALCSTIKELDTSKISDVMLSVRWRKPEEERAFFQQMESMGYESKLLKDSEDMCNLGWKDFGNPNCHESNVYFTTKYVQVDGESKALKDVSENDMDNMSDSEYREFETKFIQIYSFKSTSPK</sequence>
<evidence type="ECO:0008006" key="3">
    <source>
        <dbReference type="Google" id="ProtNLM"/>
    </source>
</evidence>
<dbReference type="AlphaFoldDB" id="A0A7S3VAS4"/>
<feature type="region of interest" description="Disordered" evidence="1">
    <location>
        <begin position="52"/>
        <end position="75"/>
    </location>
</feature>
<dbReference type="Gene3D" id="3.40.50.150">
    <property type="entry name" value="Vaccinia Virus protein VP39"/>
    <property type="match status" value="1"/>
</dbReference>
<evidence type="ECO:0000313" key="2">
    <source>
        <dbReference type="EMBL" id="CAE0467671.1"/>
    </source>
</evidence>
<accession>A0A7S3VAS4</accession>
<dbReference type="EMBL" id="HBIO01016255">
    <property type="protein sequence ID" value="CAE0467671.1"/>
    <property type="molecule type" value="Transcribed_RNA"/>
</dbReference>
<dbReference type="InterPro" id="IPR019410">
    <property type="entry name" value="Methyltransf_16"/>
</dbReference>